<dbReference type="AlphaFoldDB" id="A0A4V3CZ08"/>
<dbReference type="OrthoDB" id="3891051at2"/>
<gene>
    <name evidence="1" type="ORF">EV186_104200</name>
</gene>
<keyword evidence="2" id="KW-1185">Reference proteome</keyword>
<dbReference type="RefSeq" id="WP_133851598.1">
    <property type="nucleotide sequence ID" value="NZ_SNXZ01000004.1"/>
</dbReference>
<proteinExistence type="predicted"/>
<organism evidence="1 2">
    <name type="scientific">Labedaea rhizosphaerae</name>
    <dbReference type="NCBI Taxonomy" id="598644"/>
    <lineage>
        <taxon>Bacteria</taxon>
        <taxon>Bacillati</taxon>
        <taxon>Actinomycetota</taxon>
        <taxon>Actinomycetes</taxon>
        <taxon>Pseudonocardiales</taxon>
        <taxon>Pseudonocardiaceae</taxon>
        <taxon>Labedaea</taxon>
    </lineage>
</organism>
<comment type="caution">
    <text evidence="1">The sequence shown here is derived from an EMBL/GenBank/DDBJ whole genome shotgun (WGS) entry which is preliminary data.</text>
</comment>
<evidence type="ECO:0000313" key="1">
    <source>
        <dbReference type="EMBL" id="TDP96218.1"/>
    </source>
</evidence>
<sequence>MLNITDAKQSSRKQSSTDEYLGQSVLHVSSVPARATYLIASGSRSGFIRAAQEATTRWGGATEPIIEIPEDGTLSPWSLQVVSAADVDCLVNVDALIDQASLVAEKLNLALIPLEYIDNWATPTYWTTHPLSASDRSPGEMNCVIASPNASLWEVAAAGDIIDFDHRDEIQAAGWGRRSRTGAEIGTAQLMLDTALDKTTRQFYEHERDFVGDVPALLWLVKDDDIRDCIYFWNIRALRPLRHDAVPMALCPLSDVTHWTEFGKMLAGALERPEGYSPDLIICSLTASEVDLETVAEYLNLTKSFKKPKIGFRTPPIFRQKPFTYRVGISADKSYIDVRHWFAWRREYGQAAPVDVQLFRNETSLRFKAPASLSEGFNLLRIKGDTFDKYPRRQGVAELILRNSTWRNSSLQINTYASDDYFLKLSIPSLSTAVDVILKESCESHSLSDKGRIGQALSARGSTSGLLQPNIYQVISSLTTPRAQRLRQELAQLQTTGVDIDASAVEKLVNDWGFRGERRYRSNRSIGGLGVASATVALELLCSMSWSERGFEIACATCGVHSFVPLAEVPGSGTPSCPGCGTAQGYQTDKNGVTSTYRLNALVDRASDQGVIPHLVAIEALTNDAATTYLLPGVDVVLEGNRKLECDIFGVRDGLIISGEVKTQAQAFDLDQISRDVEMACALGADIHFMAAMDHIPDESLVIARAQCSEAQIEFAYMHGDELEVVHET</sequence>
<dbReference type="EMBL" id="SNXZ01000004">
    <property type="protein sequence ID" value="TDP96218.1"/>
    <property type="molecule type" value="Genomic_DNA"/>
</dbReference>
<dbReference type="Proteomes" id="UP000295444">
    <property type="component" value="Unassembled WGS sequence"/>
</dbReference>
<accession>A0A4V3CZ08</accession>
<evidence type="ECO:0000313" key="2">
    <source>
        <dbReference type="Proteomes" id="UP000295444"/>
    </source>
</evidence>
<protein>
    <submittedName>
        <fullName evidence="1">Uncharacterized protein</fullName>
    </submittedName>
</protein>
<name>A0A4V3CZ08_LABRH</name>
<reference evidence="1 2" key="1">
    <citation type="submission" date="2019-03" db="EMBL/GenBank/DDBJ databases">
        <title>Genomic Encyclopedia of Type Strains, Phase IV (KMG-IV): sequencing the most valuable type-strain genomes for metagenomic binning, comparative biology and taxonomic classification.</title>
        <authorList>
            <person name="Goeker M."/>
        </authorList>
    </citation>
    <scope>NUCLEOTIDE SEQUENCE [LARGE SCALE GENOMIC DNA]</scope>
    <source>
        <strain evidence="1 2">DSM 45361</strain>
    </source>
</reference>